<keyword evidence="14" id="KW-0969">Cilium</keyword>
<evidence type="ECO:0000256" key="3">
    <source>
        <dbReference type="ARBA" id="ARBA00007971"/>
    </source>
</evidence>
<keyword evidence="15" id="KW-1185">Reference proteome</keyword>
<evidence type="ECO:0000256" key="9">
    <source>
        <dbReference type="PIRNR" id="PIRNR004862"/>
    </source>
</evidence>
<dbReference type="Pfam" id="PF08345">
    <property type="entry name" value="YscJ_FliF_C"/>
    <property type="match status" value="1"/>
</dbReference>
<dbReference type="NCBIfam" id="TIGR00206">
    <property type="entry name" value="fliF"/>
    <property type="match status" value="1"/>
</dbReference>
<feature type="transmembrane region" description="Helical" evidence="11">
    <location>
        <begin position="22"/>
        <end position="43"/>
    </location>
</feature>
<feature type="region of interest" description="Disordered" evidence="10">
    <location>
        <begin position="273"/>
        <end position="337"/>
    </location>
</feature>
<comment type="similarity">
    <text evidence="3 9">Belongs to the FliF family.</text>
</comment>
<dbReference type="InterPro" id="IPR000067">
    <property type="entry name" value="FlgMring_FliF"/>
</dbReference>
<dbReference type="EMBL" id="BSPL01000038">
    <property type="protein sequence ID" value="GLS74356.1"/>
    <property type="molecule type" value="Genomic_DNA"/>
</dbReference>
<dbReference type="InterPro" id="IPR006182">
    <property type="entry name" value="FliF_N_dom"/>
</dbReference>
<dbReference type="Proteomes" id="UP001157440">
    <property type="component" value="Unassembled WGS sequence"/>
</dbReference>
<dbReference type="PIRSF" id="PIRSF004862">
    <property type="entry name" value="FliF"/>
    <property type="match status" value="1"/>
</dbReference>
<dbReference type="InterPro" id="IPR043427">
    <property type="entry name" value="YscJ/FliF"/>
</dbReference>
<protein>
    <recommendedName>
        <fullName evidence="9">Flagellar M-ring protein</fullName>
    </recommendedName>
</protein>
<evidence type="ECO:0000256" key="2">
    <source>
        <dbReference type="ARBA" id="ARBA00004651"/>
    </source>
</evidence>
<sequence length="544" mass="58594">MPGREHLEKLWHNVLELGPRRLIALGLVGLTVFLAVGLGAYYLSRPLRETLYSGLSRDDVSRMGSVLKDAGIPFDVSADGTAVLVSYGQTAQARMLLAEKGLPQSGKSGYELFNDLGSLGLTSFMQDITRVRALEGEIARTIQTLKGVKAARVHIVMPDPGSFRREQQPASASVVVRTEPANDPSVAPAIRQLVAAAIPGMKPDKVTVLNTDGTVLLAGDDSTTAPAGRLASLEQTVNREIQDNIRRTLTPYLGPNNFEVSVVARLNTDKTKTDETIFNPDQKVERSLRTVKETESAQNRAPQRPTTAQQNLPDQRVRAEGTESSNSESQRREELSNFEISSKTVSTVSDGYSVKNLSVAVLVNRSRLESLAGGAKDGTRVEIEPKVAEIEQLVASASGFNKARGDQIKVAAVSFVNDGQPLAPVPALGFGDALMRQSGTLINAATILIVGCLLIWFGLRPAVNAILARPPEIGTELALATSAAEGAFDMAQTEQSAAANTNLIEDLTDQMARSPIRKLEQLVDLDEEQVANILKQWLTREEAA</sequence>
<evidence type="ECO:0000256" key="11">
    <source>
        <dbReference type="SAM" id="Phobius"/>
    </source>
</evidence>
<reference evidence="15" key="1">
    <citation type="journal article" date="2019" name="Int. J. Syst. Evol. Microbiol.">
        <title>The Global Catalogue of Microorganisms (GCM) 10K type strain sequencing project: providing services to taxonomists for standard genome sequencing and annotation.</title>
        <authorList>
            <consortium name="The Broad Institute Genomics Platform"/>
            <consortium name="The Broad Institute Genome Sequencing Center for Infectious Disease"/>
            <person name="Wu L."/>
            <person name="Ma J."/>
        </authorList>
    </citation>
    <scope>NUCLEOTIDE SEQUENCE [LARGE SCALE GENOMIC DNA]</scope>
    <source>
        <strain evidence="15">NBRC 103632</strain>
    </source>
</reference>
<evidence type="ECO:0000256" key="4">
    <source>
        <dbReference type="ARBA" id="ARBA00022475"/>
    </source>
</evidence>
<name>A0AA37TRC1_9HYPH</name>
<comment type="caution">
    <text evidence="14">The sequence shown here is derived from an EMBL/GenBank/DDBJ whole genome shotgun (WGS) entry which is preliminary data.</text>
</comment>
<dbReference type="PRINTS" id="PR01009">
    <property type="entry name" value="FLGMRINGFLIF"/>
</dbReference>
<feature type="compositionally biased region" description="Polar residues" evidence="10">
    <location>
        <begin position="296"/>
        <end position="313"/>
    </location>
</feature>
<evidence type="ECO:0000256" key="10">
    <source>
        <dbReference type="SAM" id="MobiDB-lite"/>
    </source>
</evidence>
<comment type="function">
    <text evidence="9">The M ring may be actively involved in energy transduction.</text>
</comment>
<dbReference type="InterPro" id="IPR045851">
    <property type="entry name" value="AMP-bd_C_sf"/>
</dbReference>
<dbReference type="Gene3D" id="3.30.300.30">
    <property type="match status" value="1"/>
</dbReference>
<dbReference type="GO" id="GO:0009431">
    <property type="term" value="C:bacterial-type flagellum basal body, MS ring"/>
    <property type="evidence" value="ECO:0007669"/>
    <property type="project" value="InterPro"/>
</dbReference>
<dbReference type="InterPro" id="IPR013556">
    <property type="entry name" value="Flag_M-ring_C"/>
</dbReference>
<feature type="compositionally biased region" description="Basic and acidic residues" evidence="10">
    <location>
        <begin position="282"/>
        <end position="295"/>
    </location>
</feature>
<dbReference type="GO" id="GO:0071973">
    <property type="term" value="P:bacterial-type flagellum-dependent cell motility"/>
    <property type="evidence" value="ECO:0007669"/>
    <property type="project" value="InterPro"/>
</dbReference>
<dbReference type="RefSeq" id="WP_238195651.1">
    <property type="nucleotide sequence ID" value="NZ_BPQZ01000006.1"/>
</dbReference>
<evidence type="ECO:0000259" key="12">
    <source>
        <dbReference type="Pfam" id="PF01514"/>
    </source>
</evidence>
<dbReference type="Pfam" id="PF01514">
    <property type="entry name" value="YscJ_FliF"/>
    <property type="match status" value="1"/>
</dbReference>
<feature type="domain" description="Flagellar M-ring C-terminal" evidence="13">
    <location>
        <begin position="249"/>
        <end position="415"/>
    </location>
</feature>
<feature type="transmembrane region" description="Helical" evidence="11">
    <location>
        <begin position="441"/>
        <end position="459"/>
    </location>
</feature>
<dbReference type="GO" id="GO:0005886">
    <property type="term" value="C:plasma membrane"/>
    <property type="evidence" value="ECO:0007669"/>
    <property type="project" value="UniProtKB-SubCell"/>
</dbReference>
<evidence type="ECO:0000256" key="5">
    <source>
        <dbReference type="ARBA" id="ARBA00022692"/>
    </source>
</evidence>
<keyword evidence="14" id="KW-0282">Flagellum</keyword>
<keyword evidence="7 11" id="KW-0472">Membrane</keyword>
<keyword evidence="4" id="KW-1003">Cell membrane</keyword>
<dbReference type="PANTHER" id="PTHR30046:SF0">
    <property type="entry name" value="FLAGELLAR M-RING PROTEIN"/>
    <property type="match status" value="1"/>
</dbReference>
<gene>
    <name evidence="14" type="primary">fliF_2</name>
    <name evidence="14" type="ORF">GCM10007890_63740</name>
</gene>
<dbReference type="PANTHER" id="PTHR30046">
    <property type="entry name" value="FLAGELLAR M-RING PROTEIN"/>
    <property type="match status" value="1"/>
</dbReference>
<evidence type="ECO:0000259" key="13">
    <source>
        <dbReference type="Pfam" id="PF08345"/>
    </source>
</evidence>
<evidence type="ECO:0000313" key="14">
    <source>
        <dbReference type="EMBL" id="GLS74356.1"/>
    </source>
</evidence>
<keyword evidence="5 11" id="KW-0812">Transmembrane</keyword>
<dbReference type="GO" id="GO:0003774">
    <property type="term" value="F:cytoskeletal motor activity"/>
    <property type="evidence" value="ECO:0007669"/>
    <property type="project" value="InterPro"/>
</dbReference>
<keyword evidence="14" id="KW-0966">Cell projection</keyword>
<organism evidence="14 15">
    <name type="scientific">Methylobacterium tardum</name>
    <dbReference type="NCBI Taxonomy" id="374432"/>
    <lineage>
        <taxon>Bacteria</taxon>
        <taxon>Pseudomonadati</taxon>
        <taxon>Pseudomonadota</taxon>
        <taxon>Alphaproteobacteria</taxon>
        <taxon>Hyphomicrobiales</taxon>
        <taxon>Methylobacteriaceae</taxon>
        <taxon>Methylobacterium</taxon>
    </lineage>
</organism>
<evidence type="ECO:0000256" key="1">
    <source>
        <dbReference type="ARBA" id="ARBA00004117"/>
    </source>
</evidence>
<keyword evidence="6 11" id="KW-1133">Transmembrane helix</keyword>
<proteinExistence type="inferred from homology"/>
<evidence type="ECO:0000256" key="6">
    <source>
        <dbReference type="ARBA" id="ARBA00022989"/>
    </source>
</evidence>
<feature type="domain" description="Flagellar M-ring N-terminal" evidence="12">
    <location>
        <begin position="44"/>
        <end position="216"/>
    </location>
</feature>
<accession>A0AA37TRC1</accession>
<evidence type="ECO:0000256" key="7">
    <source>
        <dbReference type="ARBA" id="ARBA00023136"/>
    </source>
</evidence>
<evidence type="ECO:0000256" key="8">
    <source>
        <dbReference type="ARBA" id="ARBA00023143"/>
    </source>
</evidence>
<evidence type="ECO:0000313" key="15">
    <source>
        <dbReference type="Proteomes" id="UP001157440"/>
    </source>
</evidence>
<comment type="subcellular location">
    <subcellularLocation>
        <location evidence="1 9">Bacterial flagellum basal body</location>
    </subcellularLocation>
    <subcellularLocation>
        <location evidence="2">Cell membrane</location>
        <topology evidence="2">Multi-pass membrane protein</topology>
    </subcellularLocation>
</comment>
<keyword evidence="8 9" id="KW-0975">Bacterial flagellum</keyword>
<dbReference type="AlphaFoldDB" id="A0AA37TRC1"/>